<dbReference type="OrthoDB" id="3357002at2759"/>
<dbReference type="HOGENOM" id="CLU_024263_0_1_1"/>
<accession>A0A0C3H7M5</accession>
<dbReference type="InParanoid" id="A0A0C3H7M5"/>
<sequence>MAEMPNINSGSPYLPVGVAIIGGQPTVRHDIPVCAVLIALYLAGAVGNMTIFQLNRRKGHKFIMSVAMFGLCMSRIITNVLRIVWTTQPNNVRIAIAAQVLTNAGVLILYIVLLLLTLRVFRARRPKMGWNKHLNRTIKAAYFLLFFALVVTVSFTVLTFYTLNMKLRTDAVWIQRSAILYMMIFNITSLTFLILSLILPPALDSENFGTGSMGSKLTILAVAVFFCNFLSGFRTGLIWSATRPASDPAWYDTKPAFYVIIFGFEIVIVYLFLFTRFDRMFWVPNGSSKPGDYSSIVLGETSIKEPEQEKS</sequence>
<evidence type="ECO:0000313" key="2">
    <source>
        <dbReference type="EMBL" id="KIM99259.1"/>
    </source>
</evidence>
<keyword evidence="1" id="KW-0472">Membrane</keyword>
<feature type="transmembrane region" description="Helical" evidence="1">
    <location>
        <begin position="96"/>
        <end position="121"/>
    </location>
</feature>
<proteinExistence type="predicted"/>
<feature type="transmembrane region" description="Helical" evidence="1">
    <location>
        <begin position="219"/>
        <end position="241"/>
    </location>
</feature>
<feature type="transmembrane region" description="Helical" evidence="1">
    <location>
        <begin position="62"/>
        <end position="84"/>
    </location>
</feature>
<dbReference type="STRING" id="913774.A0A0C3H7M5"/>
<organism evidence="2 3">
    <name type="scientific">Oidiodendron maius (strain Zn)</name>
    <dbReference type="NCBI Taxonomy" id="913774"/>
    <lineage>
        <taxon>Eukaryota</taxon>
        <taxon>Fungi</taxon>
        <taxon>Dikarya</taxon>
        <taxon>Ascomycota</taxon>
        <taxon>Pezizomycotina</taxon>
        <taxon>Leotiomycetes</taxon>
        <taxon>Leotiomycetes incertae sedis</taxon>
        <taxon>Myxotrichaceae</taxon>
        <taxon>Oidiodendron</taxon>
    </lineage>
</organism>
<dbReference type="AlphaFoldDB" id="A0A0C3H7M5"/>
<feature type="transmembrane region" description="Helical" evidence="1">
    <location>
        <begin position="35"/>
        <end position="55"/>
    </location>
</feature>
<evidence type="ECO:0000256" key="1">
    <source>
        <dbReference type="SAM" id="Phobius"/>
    </source>
</evidence>
<feature type="transmembrane region" description="Helical" evidence="1">
    <location>
        <begin position="142"/>
        <end position="163"/>
    </location>
</feature>
<protein>
    <submittedName>
        <fullName evidence="2">Uncharacterized protein</fullName>
    </submittedName>
</protein>
<dbReference type="PANTHER" id="PTHR35184:SF1">
    <property type="entry name" value="INTEGRAL MEMBRANE PROTEIN"/>
    <property type="match status" value="1"/>
</dbReference>
<evidence type="ECO:0000313" key="3">
    <source>
        <dbReference type="Proteomes" id="UP000054321"/>
    </source>
</evidence>
<gene>
    <name evidence="2" type="ORF">OIDMADRAFT_56413</name>
</gene>
<reference evidence="3" key="2">
    <citation type="submission" date="2015-01" db="EMBL/GenBank/DDBJ databases">
        <title>Evolutionary Origins and Diversification of the Mycorrhizal Mutualists.</title>
        <authorList>
            <consortium name="DOE Joint Genome Institute"/>
            <consortium name="Mycorrhizal Genomics Consortium"/>
            <person name="Kohler A."/>
            <person name="Kuo A."/>
            <person name="Nagy L.G."/>
            <person name="Floudas D."/>
            <person name="Copeland A."/>
            <person name="Barry K.W."/>
            <person name="Cichocki N."/>
            <person name="Veneault-Fourrey C."/>
            <person name="LaButti K."/>
            <person name="Lindquist E.A."/>
            <person name="Lipzen A."/>
            <person name="Lundell T."/>
            <person name="Morin E."/>
            <person name="Murat C."/>
            <person name="Riley R."/>
            <person name="Ohm R."/>
            <person name="Sun H."/>
            <person name="Tunlid A."/>
            <person name="Henrissat B."/>
            <person name="Grigoriev I.V."/>
            <person name="Hibbett D.S."/>
            <person name="Martin F."/>
        </authorList>
    </citation>
    <scope>NUCLEOTIDE SEQUENCE [LARGE SCALE GENOMIC DNA]</scope>
    <source>
        <strain evidence="3">Zn</strain>
    </source>
</reference>
<dbReference type="PANTHER" id="PTHR35184">
    <property type="entry name" value="YALI0C10208P"/>
    <property type="match status" value="1"/>
</dbReference>
<dbReference type="EMBL" id="KN832879">
    <property type="protein sequence ID" value="KIM99259.1"/>
    <property type="molecule type" value="Genomic_DNA"/>
</dbReference>
<feature type="transmembrane region" description="Helical" evidence="1">
    <location>
        <begin position="256"/>
        <end position="274"/>
    </location>
</feature>
<name>A0A0C3H7M5_OIDMZ</name>
<keyword evidence="3" id="KW-1185">Reference proteome</keyword>
<dbReference type="Proteomes" id="UP000054321">
    <property type="component" value="Unassembled WGS sequence"/>
</dbReference>
<feature type="transmembrane region" description="Helical" evidence="1">
    <location>
        <begin position="178"/>
        <end position="199"/>
    </location>
</feature>
<keyword evidence="1" id="KW-1133">Transmembrane helix</keyword>
<keyword evidence="1" id="KW-0812">Transmembrane</keyword>
<reference evidence="2 3" key="1">
    <citation type="submission" date="2014-04" db="EMBL/GenBank/DDBJ databases">
        <authorList>
            <consortium name="DOE Joint Genome Institute"/>
            <person name="Kuo A."/>
            <person name="Martino E."/>
            <person name="Perotto S."/>
            <person name="Kohler A."/>
            <person name="Nagy L.G."/>
            <person name="Floudas D."/>
            <person name="Copeland A."/>
            <person name="Barry K.W."/>
            <person name="Cichocki N."/>
            <person name="Veneault-Fourrey C."/>
            <person name="LaButti K."/>
            <person name="Lindquist E.A."/>
            <person name="Lipzen A."/>
            <person name="Lundell T."/>
            <person name="Morin E."/>
            <person name="Murat C."/>
            <person name="Sun H."/>
            <person name="Tunlid A."/>
            <person name="Henrissat B."/>
            <person name="Grigoriev I.V."/>
            <person name="Hibbett D.S."/>
            <person name="Martin F."/>
            <person name="Nordberg H.P."/>
            <person name="Cantor M.N."/>
            <person name="Hua S.X."/>
        </authorList>
    </citation>
    <scope>NUCLEOTIDE SEQUENCE [LARGE SCALE GENOMIC DNA]</scope>
    <source>
        <strain evidence="2 3">Zn</strain>
    </source>
</reference>